<evidence type="ECO:0000256" key="1">
    <source>
        <dbReference type="SAM" id="Phobius"/>
    </source>
</evidence>
<keyword evidence="1" id="KW-0812">Transmembrane</keyword>
<keyword evidence="3" id="KW-1185">Reference proteome</keyword>
<dbReference type="InterPro" id="IPR021514">
    <property type="entry name" value="DUF3176"/>
</dbReference>
<dbReference type="Pfam" id="PF11374">
    <property type="entry name" value="DUF3176"/>
    <property type="match status" value="1"/>
</dbReference>
<dbReference type="OrthoDB" id="5376804at2759"/>
<feature type="non-terminal residue" evidence="2">
    <location>
        <position position="62"/>
    </location>
</feature>
<organism evidence="2 3">
    <name type="scientific">Glonium stellatum</name>
    <dbReference type="NCBI Taxonomy" id="574774"/>
    <lineage>
        <taxon>Eukaryota</taxon>
        <taxon>Fungi</taxon>
        <taxon>Dikarya</taxon>
        <taxon>Ascomycota</taxon>
        <taxon>Pezizomycotina</taxon>
        <taxon>Dothideomycetes</taxon>
        <taxon>Pleosporomycetidae</taxon>
        <taxon>Gloniales</taxon>
        <taxon>Gloniaceae</taxon>
        <taxon>Glonium</taxon>
    </lineage>
</organism>
<feature type="non-terminal residue" evidence="2">
    <location>
        <position position="1"/>
    </location>
</feature>
<name>A0A8E2JTM9_9PEZI</name>
<feature type="transmembrane region" description="Helical" evidence="1">
    <location>
        <begin position="36"/>
        <end position="58"/>
    </location>
</feature>
<dbReference type="AlphaFoldDB" id="A0A8E2JTM9"/>
<gene>
    <name evidence="2" type="ORF">AOQ84DRAFT_274231</name>
</gene>
<dbReference type="PANTHER" id="PTHR35394:SF5">
    <property type="entry name" value="DUF3176 DOMAIN-CONTAINING PROTEIN"/>
    <property type="match status" value="1"/>
</dbReference>
<keyword evidence="1" id="KW-1133">Transmembrane helix</keyword>
<protein>
    <submittedName>
        <fullName evidence="2">Uncharacterized protein</fullName>
    </submittedName>
</protein>
<accession>A0A8E2JTM9</accession>
<proteinExistence type="predicted"/>
<reference evidence="2 3" key="1">
    <citation type="journal article" date="2016" name="Nat. Commun.">
        <title>Ectomycorrhizal ecology is imprinted in the genome of the dominant symbiotic fungus Cenococcum geophilum.</title>
        <authorList>
            <consortium name="DOE Joint Genome Institute"/>
            <person name="Peter M."/>
            <person name="Kohler A."/>
            <person name="Ohm R.A."/>
            <person name="Kuo A."/>
            <person name="Krutzmann J."/>
            <person name="Morin E."/>
            <person name="Arend M."/>
            <person name="Barry K.W."/>
            <person name="Binder M."/>
            <person name="Choi C."/>
            <person name="Clum A."/>
            <person name="Copeland A."/>
            <person name="Grisel N."/>
            <person name="Haridas S."/>
            <person name="Kipfer T."/>
            <person name="LaButti K."/>
            <person name="Lindquist E."/>
            <person name="Lipzen A."/>
            <person name="Maire R."/>
            <person name="Meier B."/>
            <person name="Mihaltcheva S."/>
            <person name="Molinier V."/>
            <person name="Murat C."/>
            <person name="Poggeler S."/>
            <person name="Quandt C.A."/>
            <person name="Sperisen C."/>
            <person name="Tritt A."/>
            <person name="Tisserant E."/>
            <person name="Crous P.W."/>
            <person name="Henrissat B."/>
            <person name="Nehls U."/>
            <person name="Egli S."/>
            <person name="Spatafora J.W."/>
            <person name="Grigoriev I.V."/>
            <person name="Martin F.M."/>
        </authorList>
    </citation>
    <scope>NUCLEOTIDE SEQUENCE [LARGE SCALE GENOMIC DNA]</scope>
    <source>
        <strain evidence="2 3">CBS 207.34</strain>
    </source>
</reference>
<sequence length="62" mass="6843">WFSKPRPLIDIDTFDSATRTPIGAPKLLWALKGRHLASLGAFLVLAILTISTFVQNVINYSS</sequence>
<evidence type="ECO:0000313" key="2">
    <source>
        <dbReference type="EMBL" id="OCL09078.1"/>
    </source>
</evidence>
<dbReference type="Proteomes" id="UP000250140">
    <property type="component" value="Unassembled WGS sequence"/>
</dbReference>
<evidence type="ECO:0000313" key="3">
    <source>
        <dbReference type="Proteomes" id="UP000250140"/>
    </source>
</evidence>
<keyword evidence="1" id="KW-0472">Membrane</keyword>
<dbReference type="PANTHER" id="PTHR35394">
    <property type="entry name" value="DUF3176 DOMAIN-CONTAINING PROTEIN"/>
    <property type="match status" value="1"/>
</dbReference>
<dbReference type="EMBL" id="KV749519">
    <property type="protein sequence ID" value="OCL09078.1"/>
    <property type="molecule type" value="Genomic_DNA"/>
</dbReference>